<evidence type="ECO:0000256" key="13">
    <source>
        <dbReference type="SAM" id="MobiDB-lite"/>
    </source>
</evidence>
<reference evidence="16" key="1">
    <citation type="submission" date="2018-03" db="EMBL/GenBank/DDBJ databases">
        <authorList>
            <person name="Guldener U."/>
        </authorList>
    </citation>
    <scope>NUCLEOTIDE SEQUENCE</scope>
</reference>
<dbReference type="AlphaFoldDB" id="A0AAE8MZ71"/>
<evidence type="ECO:0000256" key="12">
    <source>
        <dbReference type="ARBA" id="ARBA00047984"/>
    </source>
</evidence>
<feature type="region of interest" description="Disordered" evidence="13">
    <location>
        <begin position="647"/>
        <end position="717"/>
    </location>
</feature>
<keyword evidence="4 16" id="KW-0347">Helicase</keyword>
<dbReference type="InterPro" id="IPR027417">
    <property type="entry name" value="P-loop_NTPase"/>
</dbReference>
<keyword evidence="6" id="KW-0694">RNA-binding</keyword>
<evidence type="ECO:0000313" key="17">
    <source>
        <dbReference type="Proteomes" id="UP001187682"/>
    </source>
</evidence>
<feature type="compositionally biased region" description="Basic and acidic residues" evidence="13">
    <location>
        <begin position="686"/>
        <end position="708"/>
    </location>
</feature>
<evidence type="ECO:0000256" key="7">
    <source>
        <dbReference type="ARBA" id="ARBA00024310"/>
    </source>
</evidence>
<feature type="region of interest" description="Disordered" evidence="13">
    <location>
        <begin position="133"/>
        <end position="165"/>
    </location>
</feature>
<feature type="compositionally biased region" description="Basic and acidic residues" evidence="13">
    <location>
        <begin position="154"/>
        <end position="165"/>
    </location>
</feature>
<comment type="subunit">
    <text evidence="9">Interacts with the U3 snoRNA and is associated with the 90S and 40S pre-ribosomes.</text>
</comment>
<dbReference type="InterPro" id="IPR014001">
    <property type="entry name" value="Helicase_ATP-bd"/>
</dbReference>
<evidence type="ECO:0000256" key="8">
    <source>
        <dbReference type="ARBA" id="ARBA00024355"/>
    </source>
</evidence>
<evidence type="ECO:0000256" key="10">
    <source>
        <dbReference type="ARBA" id="ARBA00024410"/>
    </source>
</evidence>
<dbReference type="SMART" id="SM00490">
    <property type="entry name" value="HELICc"/>
    <property type="match status" value="1"/>
</dbReference>
<dbReference type="InterPro" id="IPR050079">
    <property type="entry name" value="DEAD_box_RNA_helicase"/>
</dbReference>
<dbReference type="CDD" id="cd17957">
    <property type="entry name" value="DEADc_DDX52"/>
    <property type="match status" value="1"/>
</dbReference>
<evidence type="ECO:0000313" key="16">
    <source>
        <dbReference type="EMBL" id="SPO02364.1"/>
    </source>
</evidence>
<comment type="caution">
    <text evidence="16">The sequence shown here is derived from an EMBL/GenBank/DDBJ whole genome shotgun (WGS) entry which is preliminary data.</text>
</comment>
<comment type="catalytic activity">
    <reaction evidence="12">
        <text>ATP + H2O = ADP + phosphate + H(+)</text>
        <dbReference type="Rhea" id="RHEA:13065"/>
        <dbReference type="ChEBI" id="CHEBI:15377"/>
        <dbReference type="ChEBI" id="CHEBI:15378"/>
        <dbReference type="ChEBI" id="CHEBI:30616"/>
        <dbReference type="ChEBI" id="CHEBI:43474"/>
        <dbReference type="ChEBI" id="CHEBI:456216"/>
        <dbReference type="EC" id="3.6.4.13"/>
    </reaction>
</comment>
<feature type="region of interest" description="Disordered" evidence="13">
    <location>
        <begin position="314"/>
        <end position="342"/>
    </location>
</feature>
<dbReference type="GO" id="GO:0030490">
    <property type="term" value="P:maturation of SSU-rRNA"/>
    <property type="evidence" value="ECO:0007669"/>
    <property type="project" value="InterPro"/>
</dbReference>
<dbReference type="GO" id="GO:0016787">
    <property type="term" value="F:hydrolase activity"/>
    <property type="evidence" value="ECO:0007669"/>
    <property type="project" value="UniProtKB-KW"/>
</dbReference>
<evidence type="ECO:0000256" key="9">
    <source>
        <dbReference type="ARBA" id="ARBA00024367"/>
    </source>
</evidence>
<feature type="domain" description="Helicase ATP-binding" evidence="14">
    <location>
        <begin position="224"/>
        <end position="436"/>
    </location>
</feature>
<evidence type="ECO:0000256" key="2">
    <source>
        <dbReference type="ARBA" id="ARBA00022741"/>
    </source>
</evidence>
<proteinExistence type="inferred from homology"/>
<protein>
    <recommendedName>
        <fullName evidence="10">ATP-dependent RNA helicase ROK1</fullName>
        <ecNumber evidence="1">3.6.4.13</ecNumber>
    </recommendedName>
    <alternativeName>
        <fullName evidence="11">ATP-dependent RNA helicase rok1</fullName>
    </alternativeName>
</protein>
<evidence type="ECO:0000259" key="14">
    <source>
        <dbReference type="PROSITE" id="PS51192"/>
    </source>
</evidence>
<dbReference type="Pfam" id="PF00271">
    <property type="entry name" value="Helicase_C"/>
    <property type="match status" value="1"/>
</dbReference>
<dbReference type="Proteomes" id="UP001187682">
    <property type="component" value="Unassembled WGS sequence"/>
</dbReference>
<dbReference type="PROSITE" id="PS51192">
    <property type="entry name" value="HELICASE_ATP_BIND_1"/>
    <property type="match status" value="1"/>
</dbReference>
<dbReference type="CDD" id="cd18787">
    <property type="entry name" value="SF2_C_DEAD"/>
    <property type="match status" value="1"/>
</dbReference>
<dbReference type="GO" id="GO:0003724">
    <property type="term" value="F:RNA helicase activity"/>
    <property type="evidence" value="ECO:0007669"/>
    <property type="project" value="UniProtKB-EC"/>
</dbReference>
<evidence type="ECO:0000256" key="1">
    <source>
        <dbReference type="ARBA" id="ARBA00012552"/>
    </source>
</evidence>
<name>A0AAE8MZ71_9PEZI</name>
<organism evidence="16 17">
    <name type="scientific">Cephalotrichum gorgonifer</name>
    <dbReference type="NCBI Taxonomy" id="2041049"/>
    <lineage>
        <taxon>Eukaryota</taxon>
        <taxon>Fungi</taxon>
        <taxon>Dikarya</taxon>
        <taxon>Ascomycota</taxon>
        <taxon>Pezizomycotina</taxon>
        <taxon>Sordariomycetes</taxon>
        <taxon>Hypocreomycetidae</taxon>
        <taxon>Microascales</taxon>
        <taxon>Microascaceae</taxon>
        <taxon>Cephalotrichum</taxon>
    </lineage>
</organism>
<dbReference type="InterPro" id="IPR044764">
    <property type="entry name" value="DDX52/Rok1_DEADc"/>
</dbReference>
<dbReference type="PROSITE" id="PS51194">
    <property type="entry name" value="HELICASE_CTER"/>
    <property type="match status" value="1"/>
</dbReference>
<keyword evidence="2" id="KW-0547">Nucleotide-binding</keyword>
<comment type="similarity">
    <text evidence="8">Belongs to the DEAD box helicase family. DDX52/ROK1 subfamily.</text>
</comment>
<comment type="function">
    <text evidence="7">ATP-dependent RNA helicase involved in 40S ribosomal subunit biogenesis. Required for the processing and cleavage of 35S pre-rRNA at sites A0, A1, and A2, leading to mature 18S rRNA.</text>
</comment>
<dbReference type="SUPFAM" id="SSF52540">
    <property type="entry name" value="P-loop containing nucleoside triphosphate hydrolases"/>
    <property type="match status" value="1"/>
</dbReference>
<dbReference type="PANTHER" id="PTHR47959">
    <property type="entry name" value="ATP-DEPENDENT RNA HELICASE RHLE-RELATED"/>
    <property type="match status" value="1"/>
</dbReference>
<evidence type="ECO:0000256" key="3">
    <source>
        <dbReference type="ARBA" id="ARBA00022801"/>
    </source>
</evidence>
<dbReference type="EMBL" id="ONZQ02000006">
    <property type="protein sequence ID" value="SPO02364.1"/>
    <property type="molecule type" value="Genomic_DNA"/>
</dbReference>
<dbReference type="InterPro" id="IPR001650">
    <property type="entry name" value="Helicase_C-like"/>
</dbReference>
<evidence type="ECO:0000259" key="15">
    <source>
        <dbReference type="PROSITE" id="PS51194"/>
    </source>
</evidence>
<dbReference type="InterPro" id="IPR011545">
    <property type="entry name" value="DEAD/DEAH_box_helicase_dom"/>
</dbReference>
<dbReference type="Gene3D" id="3.40.50.300">
    <property type="entry name" value="P-loop containing nucleotide triphosphate hydrolases"/>
    <property type="match status" value="2"/>
</dbReference>
<feature type="compositionally biased region" description="Basic and acidic residues" evidence="13">
    <location>
        <begin position="88"/>
        <end position="100"/>
    </location>
</feature>
<sequence>MDILKVLSRGIKKPARAAGTAPPGSTAANIPSAGTKTRPQLYHDDVGTGRAQKRKRSGDEEEGDGKSSAADLPEVDFFAARDHKAKPARTESEPEPRTEPETGTAPAEPSRELTEDECRQILRSHRLKYTLLAGTLPRESDGENKRKKKKKKAKTEEKGKKEKQEGFYPRPLVSFSELRGDYGVAAQLMENIKGESYKIPTEVQLGSLPLLLRPSSALPGYDISGGEDATVDFMAVAPTGSGKTISFLIPTINRILKRREKEGLDRIHELEAVVIVPTRELAFQIVNEGRKLTTGTGLRVLQMKKGMQIAAEVGKRMSLDEESDEESDDASDSEEDSAAGASKAPLAKADILVTTPLALLNFLTNDEAKGNRVLPTVRTLILDEADVLLDPLFLDQTSGVWSACTNPDLQASFWSATMPSNIETLITDRLTTLATQPRPLIRLVVGLKDTAVPNVTHKLLYTASEAGKLLAIRQLLRPHSSDTSIPTIRPPFLVFTQTIERAAALESELRYDIPLEAGGSTRIASLHSGLIDSARSSIMKRFRAGEIWVLITTDVLARGVDFAGVNGIVNYDFPPSAATYVHRAGRTGRAGREGGMAITLYTKEDIPHAKTVANVIAASDKQAGKTGADAGVQKWLLDALPDVSKEEKKRLKRGVESRRSGAKAKITSQSGWERKREGNKMGAIEASKKRQAEIRRERRSRGDSKRGEDEEWGGFED</sequence>
<feature type="compositionally biased region" description="Basic and acidic residues" evidence="13">
    <location>
        <begin position="647"/>
        <end position="659"/>
    </location>
</feature>
<dbReference type="Pfam" id="PF00270">
    <property type="entry name" value="DEAD"/>
    <property type="match status" value="1"/>
</dbReference>
<accession>A0AAE8MZ71</accession>
<feature type="domain" description="Helicase C-terminal" evidence="15">
    <location>
        <begin position="480"/>
        <end position="640"/>
    </location>
</feature>
<keyword evidence="3" id="KW-0378">Hydrolase</keyword>
<feature type="region of interest" description="Disordered" evidence="13">
    <location>
        <begin position="1"/>
        <end position="115"/>
    </location>
</feature>
<evidence type="ECO:0000256" key="5">
    <source>
        <dbReference type="ARBA" id="ARBA00022840"/>
    </source>
</evidence>
<dbReference type="GO" id="GO:0005829">
    <property type="term" value="C:cytosol"/>
    <property type="evidence" value="ECO:0007669"/>
    <property type="project" value="TreeGrafter"/>
</dbReference>
<dbReference type="PANTHER" id="PTHR47959:SF15">
    <property type="entry name" value="RNA HELICASE"/>
    <property type="match status" value="1"/>
</dbReference>
<dbReference type="GO" id="GO:0005524">
    <property type="term" value="F:ATP binding"/>
    <property type="evidence" value="ECO:0007669"/>
    <property type="project" value="UniProtKB-KW"/>
</dbReference>
<keyword evidence="17" id="KW-1185">Reference proteome</keyword>
<feature type="compositionally biased region" description="Acidic residues" evidence="13">
    <location>
        <begin position="320"/>
        <end position="337"/>
    </location>
</feature>
<evidence type="ECO:0000256" key="4">
    <source>
        <dbReference type="ARBA" id="ARBA00022806"/>
    </source>
</evidence>
<evidence type="ECO:0000256" key="11">
    <source>
        <dbReference type="ARBA" id="ARBA00024419"/>
    </source>
</evidence>
<dbReference type="SMART" id="SM00487">
    <property type="entry name" value="DEXDc"/>
    <property type="match status" value="1"/>
</dbReference>
<dbReference type="GO" id="GO:0003723">
    <property type="term" value="F:RNA binding"/>
    <property type="evidence" value="ECO:0007669"/>
    <property type="project" value="UniProtKB-KW"/>
</dbReference>
<gene>
    <name evidence="16" type="ORF">DNG_05037</name>
</gene>
<keyword evidence="5" id="KW-0067">ATP-binding</keyword>
<feature type="compositionally biased region" description="Low complexity" evidence="13">
    <location>
        <begin position="16"/>
        <end position="28"/>
    </location>
</feature>
<dbReference type="EC" id="3.6.4.13" evidence="1"/>
<evidence type="ECO:0000256" key="6">
    <source>
        <dbReference type="ARBA" id="ARBA00022884"/>
    </source>
</evidence>